<dbReference type="GO" id="GO:0003991">
    <property type="term" value="F:acetylglutamate kinase activity"/>
    <property type="evidence" value="ECO:0007669"/>
    <property type="project" value="UniProtKB-UniRule"/>
</dbReference>
<feature type="site" description="Transition state stabilizer" evidence="9">
    <location>
        <position position="225"/>
    </location>
</feature>
<evidence type="ECO:0000256" key="1">
    <source>
        <dbReference type="ARBA" id="ARBA00004828"/>
    </source>
</evidence>
<dbReference type="Proteomes" id="UP000886741">
    <property type="component" value="Unassembled WGS sequence"/>
</dbReference>
<comment type="subcellular location">
    <subcellularLocation>
        <location evidence="9">Cytoplasm</location>
    </subcellularLocation>
</comment>
<feature type="domain" description="Aspartate/glutamate/uridylate kinase" evidence="10">
    <location>
        <begin position="7"/>
        <end position="244"/>
    </location>
</feature>
<accession>A0A9D1FA05</accession>
<dbReference type="AlphaFoldDB" id="A0A9D1FA05"/>
<proteinExistence type="inferred from homology"/>
<comment type="function">
    <text evidence="9">Catalyzes the ATP-dependent phosphorylation of N-acetyl-L-glutamate.</text>
</comment>
<evidence type="ECO:0000259" key="10">
    <source>
        <dbReference type="Pfam" id="PF00696"/>
    </source>
</evidence>
<dbReference type="Pfam" id="PF00696">
    <property type="entry name" value="AA_kinase"/>
    <property type="match status" value="1"/>
</dbReference>
<keyword evidence="4 9" id="KW-0808">Transferase</keyword>
<name>A0A9D1FA05_9FIRM</name>
<dbReference type="PANTHER" id="PTHR23342:SF0">
    <property type="entry name" value="N-ACETYLGLUTAMATE SYNTHASE, MITOCHONDRIAL"/>
    <property type="match status" value="1"/>
</dbReference>
<dbReference type="GO" id="GO:0042450">
    <property type="term" value="P:L-arginine biosynthetic process via ornithine"/>
    <property type="evidence" value="ECO:0007669"/>
    <property type="project" value="UniProtKB-UniRule"/>
</dbReference>
<dbReference type="InterPro" id="IPR036393">
    <property type="entry name" value="AceGlu_kinase-like_sf"/>
</dbReference>
<comment type="pathway">
    <text evidence="1 9">Amino-acid biosynthesis; L-arginine biosynthesis; N(2)-acetyl-L-ornithine from L-glutamate: step 2/4.</text>
</comment>
<sequence length="266" mass="28305">MKKYTGKTIVVKYGGNAMIDERLKDAVMEDIILLNMLGIKTVLVHGGGPDINKLLKQIGKEAKFVNGLRYTDEETMEVVQMVLAGRVNKDLVARLCARNGKAIGLCGVDAGMIRCEKHAEQDLGLVGDIVDVNTFPVEQALNSGLIPVVATIGADSEGRTYNINADTAAAALAIALGACKLVSLTDIPGLLMDKDDESTLIHEVKISNVPKLVAQGVISGGMLPKIACCVDSIAKGVKEAVIIDGRKEHAILLEMFSDLGNGTLFY</sequence>
<dbReference type="FunFam" id="3.40.1160.10:FF:000004">
    <property type="entry name" value="Acetylglutamate kinase"/>
    <property type="match status" value="1"/>
</dbReference>
<dbReference type="PRINTS" id="PR00474">
    <property type="entry name" value="GLU5KINASE"/>
</dbReference>
<dbReference type="HAMAP" id="MF_00082">
    <property type="entry name" value="ArgB"/>
    <property type="match status" value="1"/>
</dbReference>
<comment type="similarity">
    <text evidence="9">Belongs to the acetylglutamate kinase family. ArgB subfamily.</text>
</comment>
<dbReference type="PIRSF" id="PIRSF000728">
    <property type="entry name" value="NAGK"/>
    <property type="match status" value="1"/>
</dbReference>
<evidence type="ECO:0000256" key="5">
    <source>
        <dbReference type="ARBA" id="ARBA00022741"/>
    </source>
</evidence>
<evidence type="ECO:0000256" key="7">
    <source>
        <dbReference type="ARBA" id="ARBA00022840"/>
    </source>
</evidence>
<feature type="site" description="Transition state stabilizer" evidence="9">
    <location>
        <position position="12"/>
    </location>
</feature>
<keyword evidence="6 9" id="KW-0418">Kinase</keyword>
<evidence type="ECO:0000256" key="3">
    <source>
        <dbReference type="ARBA" id="ARBA00022605"/>
    </source>
</evidence>
<dbReference type="NCBIfam" id="TIGR00761">
    <property type="entry name" value="argB"/>
    <property type="match status" value="1"/>
</dbReference>
<dbReference type="GO" id="GO:0005737">
    <property type="term" value="C:cytoplasm"/>
    <property type="evidence" value="ECO:0007669"/>
    <property type="project" value="UniProtKB-SubCell"/>
</dbReference>
<dbReference type="PANTHER" id="PTHR23342">
    <property type="entry name" value="N-ACETYLGLUTAMATE SYNTHASE"/>
    <property type="match status" value="1"/>
</dbReference>
<organism evidence="11 12">
    <name type="scientific">Candidatus Avoscillospira avistercoris</name>
    <dbReference type="NCBI Taxonomy" id="2840707"/>
    <lineage>
        <taxon>Bacteria</taxon>
        <taxon>Bacillati</taxon>
        <taxon>Bacillota</taxon>
        <taxon>Clostridia</taxon>
        <taxon>Eubacteriales</taxon>
        <taxon>Oscillospiraceae</taxon>
        <taxon>Oscillospiraceae incertae sedis</taxon>
        <taxon>Candidatus Avoscillospira</taxon>
    </lineage>
</organism>
<reference evidence="11" key="1">
    <citation type="submission" date="2020-10" db="EMBL/GenBank/DDBJ databases">
        <authorList>
            <person name="Gilroy R."/>
        </authorList>
    </citation>
    <scope>NUCLEOTIDE SEQUENCE</scope>
    <source>
        <strain evidence="11">ChiBcec16-1751</strain>
    </source>
</reference>
<dbReference type="InterPro" id="IPR001048">
    <property type="entry name" value="Asp/Glu/Uridylate_kinase"/>
</dbReference>
<keyword evidence="5 9" id="KW-0547">Nucleotide-binding</keyword>
<feature type="binding site" evidence="9">
    <location>
        <position position="69"/>
    </location>
    <ligand>
        <name>substrate</name>
    </ligand>
</feature>
<feature type="binding site" evidence="9">
    <location>
        <position position="162"/>
    </location>
    <ligand>
        <name>substrate</name>
    </ligand>
</feature>
<feature type="binding site" evidence="9">
    <location>
        <begin position="47"/>
        <end position="48"/>
    </location>
    <ligand>
        <name>substrate</name>
    </ligand>
</feature>
<evidence type="ECO:0000256" key="4">
    <source>
        <dbReference type="ARBA" id="ARBA00022679"/>
    </source>
</evidence>
<dbReference type="InterPro" id="IPR001057">
    <property type="entry name" value="Glu/AcGlu_kinase"/>
</dbReference>
<evidence type="ECO:0000313" key="12">
    <source>
        <dbReference type="Proteomes" id="UP000886741"/>
    </source>
</evidence>
<dbReference type="SUPFAM" id="SSF53633">
    <property type="entry name" value="Carbamate kinase-like"/>
    <property type="match status" value="1"/>
</dbReference>
<dbReference type="GO" id="GO:0005524">
    <property type="term" value="F:ATP binding"/>
    <property type="evidence" value="ECO:0007669"/>
    <property type="project" value="UniProtKB-UniRule"/>
</dbReference>
<evidence type="ECO:0000256" key="6">
    <source>
        <dbReference type="ARBA" id="ARBA00022777"/>
    </source>
</evidence>
<dbReference type="EC" id="2.7.2.8" evidence="9"/>
<dbReference type="InterPro" id="IPR037528">
    <property type="entry name" value="ArgB"/>
</dbReference>
<dbReference type="Gene3D" id="3.40.1160.10">
    <property type="entry name" value="Acetylglutamate kinase-like"/>
    <property type="match status" value="1"/>
</dbReference>
<evidence type="ECO:0000256" key="8">
    <source>
        <dbReference type="ARBA" id="ARBA00048141"/>
    </source>
</evidence>
<gene>
    <name evidence="9 11" type="primary">argB</name>
    <name evidence="11" type="ORF">IAA83_06750</name>
</gene>
<dbReference type="InterPro" id="IPR004662">
    <property type="entry name" value="AcgluKinase_fam"/>
</dbReference>
<keyword evidence="2 9" id="KW-0055">Arginine biosynthesis</keyword>
<keyword evidence="3 9" id="KW-0028">Amino-acid biosynthesis</keyword>
<keyword evidence="7 9" id="KW-0067">ATP-binding</keyword>
<dbReference type="InterPro" id="IPR041727">
    <property type="entry name" value="NAGK-C"/>
</dbReference>
<comment type="caution">
    <text evidence="11">The sequence shown here is derived from an EMBL/GenBank/DDBJ whole genome shotgun (WGS) entry which is preliminary data.</text>
</comment>
<evidence type="ECO:0000256" key="9">
    <source>
        <dbReference type="HAMAP-Rule" id="MF_00082"/>
    </source>
</evidence>
<protein>
    <recommendedName>
        <fullName evidence="9">Acetylglutamate kinase</fullName>
        <ecNumber evidence="9">2.7.2.8</ecNumber>
    </recommendedName>
    <alternativeName>
        <fullName evidence="9">N-acetyl-L-glutamate 5-phosphotransferase</fullName>
    </alternativeName>
    <alternativeName>
        <fullName evidence="9">NAG kinase</fullName>
        <shortName evidence="9">NAGK</shortName>
    </alternativeName>
</protein>
<evidence type="ECO:0000256" key="2">
    <source>
        <dbReference type="ARBA" id="ARBA00022571"/>
    </source>
</evidence>
<keyword evidence="9" id="KW-0963">Cytoplasm</keyword>
<comment type="catalytic activity">
    <reaction evidence="8 9">
        <text>N-acetyl-L-glutamate + ATP = N-acetyl-L-glutamyl 5-phosphate + ADP</text>
        <dbReference type="Rhea" id="RHEA:14629"/>
        <dbReference type="ChEBI" id="CHEBI:30616"/>
        <dbReference type="ChEBI" id="CHEBI:44337"/>
        <dbReference type="ChEBI" id="CHEBI:57936"/>
        <dbReference type="ChEBI" id="CHEBI:456216"/>
        <dbReference type="EC" id="2.7.2.8"/>
    </reaction>
</comment>
<dbReference type="EMBL" id="DVJJ01000101">
    <property type="protein sequence ID" value="HIS65053.1"/>
    <property type="molecule type" value="Genomic_DNA"/>
</dbReference>
<evidence type="ECO:0000313" key="11">
    <source>
        <dbReference type="EMBL" id="HIS65053.1"/>
    </source>
</evidence>
<dbReference type="CDD" id="cd04250">
    <property type="entry name" value="AAK_NAGK-C"/>
    <property type="match status" value="1"/>
</dbReference>
<reference evidence="11" key="2">
    <citation type="journal article" date="2021" name="PeerJ">
        <title>Extensive microbial diversity within the chicken gut microbiome revealed by metagenomics and culture.</title>
        <authorList>
            <person name="Gilroy R."/>
            <person name="Ravi A."/>
            <person name="Getino M."/>
            <person name="Pursley I."/>
            <person name="Horton D.L."/>
            <person name="Alikhan N.F."/>
            <person name="Baker D."/>
            <person name="Gharbi K."/>
            <person name="Hall N."/>
            <person name="Watson M."/>
            <person name="Adriaenssens E.M."/>
            <person name="Foster-Nyarko E."/>
            <person name="Jarju S."/>
            <person name="Secka A."/>
            <person name="Antonio M."/>
            <person name="Oren A."/>
            <person name="Chaudhuri R.R."/>
            <person name="La Ragione R."/>
            <person name="Hildebrand F."/>
            <person name="Pallen M.J."/>
        </authorList>
    </citation>
    <scope>NUCLEOTIDE SEQUENCE</scope>
    <source>
        <strain evidence="11">ChiBcec16-1751</strain>
    </source>
</reference>